<comment type="subcellular location">
    <subcellularLocation>
        <location evidence="1">Membrane</location>
        <topology evidence="1">Multi-pass membrane protein</topology>
    </subcellularLocation>
</comment>
<feature type="transmembrane region" description="Helical" evidence="5">
    <location>
        <begin position="70"/>
        <end position="92"/>
    </location>
</feature>
<dbReference type="GO" id="GO:0016020">
    <property type="term" value="C:membrane"/>
    <property type="evidence" value="ECO:0007669"/>
    <property type="project" value="UniProtKB-SubCell"/>
</dbReference>
<feature type="transmembrane region" description="Helical" evidence="5">
    <location>
        <begin position="27"/>
        <end position="49"/>
    </location>
</feature>
<sequence length="196" mass="21772">KTGKVSIEYGVNGICWIGNVKAMIYTFGIPIFTLLSSTLISAVFVLRAIRKSSEFRHRNTQNHTGERMQLILCVNLSLLMGFNWVFYFLALLTDTTSMWTVFIITNGSQGCFIFLCYVSRKAVLSKLAKQLSFCHGSLKTSKYTQSSPNVSQVATKSTLVSRSPALSAKHLHLMVTSHASNSPTTSSAHFDQIITY</sequence>
<gene>
    <name evidence="6" type="ORF">Bpfe_003413</name>
</gene>
<dbReference type="PANTHER" id="PTHR45902">
    <property type="entry name" value="LATROPHILIN RECEPTOR-LIKE PROTEIN A"/>
    <property type="match status" value="1"/>
</dbReference>
<reference evidence="6" key="2">
    <citation type="submission" date="2023-04" db="EMBL/GenBank/DDBJ databases">
        <authorList>
            <person name="Bu L."/>
            <person name="Lu L."/>
            <person name="Laidemitt M.R."/>
            <person name="Zhang S.M."/>
            <person name="Mutuku M."/>
            <person name="Mkoji G."/>
            <person name="Steinauer M."/>
            <person name="Loker E.S."/>
        </authorList>
    </citation>
    <scope>NUCLEOTIDE SEQUENCE</scope>
    <source>
        <strain evidence="6">KasaAsao</strain>
        <tissue evidence="6">Whole Snail</tissue>
    </source>
</reference>
<dbReference type="Pfam" id="PF00002">
    <property type="entry name" value="7tm_2"/>
    <property type="match status" value="1"/>
</dbReference>
<evidence type="ECO:0000256" key="5">
    <source>
        <dbReference type="SAM" id="Phobius"/>
    </source>
</evidence>
<reference evidence="6" key="1">
    <citation type="journal article" date="2023" name="PLoS Negl. Trop. Dis.">
        <title>A genome sequence for Biomphalaria pfeifferi, the major vector snail for the human-infecting parasite Schistosoma mansoni.</title>
        <authorList>
            <person name="Bu L."/>
            <person name="Lu L."/>
            <person name="Laidemitt M.R."/>
            <person name="Zhang S.M."/>
            <person name="Mutuku M."/>
            <person name="Mkoji G."/>
            <person name="Steinauer M."/>
            <person name="Loker E.S."/>
        </authorList>
    </citation>
    <scope>NUCLEOTIDE SEQUENCE</scope>
    <source>
        <strain evidence="6">KasaAsao</strain>
    </source>
</reference>
<evidence type="ECO:0000313" key="6">
    <source>
        <dbReference type="EMBL" id="KAK0067315.1"/>
    </source>
</evidence>
<accession>A0AAD8C6R5</accession>
<name>A0AAD8C6R5_BIOPF</name>
<proteinExistence type="predicted"/>
<organism evidence="6 7">
    <name type="scientific">Biomphalaria pfeifferi</name>
    <name type="common">Bloodfluke planorb</name>
    <name type="synonym">Freshwater snail</name>
    <dbReference type="NCBI Taxonomy" id="112525"/>
    <lineage>
        <taxon>Eukaryota</taxon>
        <taxon>Metazoa</taxon>
        <taxon>Spiralia</taxon>
        <taxon>Lophotrochozoa</taxon>
        <taxon>Mollusca</taxon>
        <taxon>Gastropoda</taxon>
        <taxon>Heterobranchia</taxon>
        <taxon>Euthyneura</taxon>
        <taxon>Panpulmonata</taxon>
        <taxon>Hygrophila</taxon>
        <taxon>Lymnaeoidea</taxon>
        <taxon>Planorbidae</taxon>
        <taxon>Biomphalaria</taxon>
    </lineage>
</organism>
<dbReference type="AlphaFoldDB" id="A0AAD8C6R5"/>
<dbReference type="InterPro" id="IPR000832">
    <property type="entry name" value="GPCR_2_secretin-like"/>
</dbReference>
<evidence type="ECO:0000256" key="1">
    <source>
        <dbReference type="ARBA" id="ARBA00004141"/>
    </source>
</evidence>
<dbReference type="InterPro" id="IPR053231">
    <property type="entry name" value="GPCR_LN-TM7"/>
</dbReference>
<dbReference type="Gene3D" id="1.20.1070.10">
    <property type="entry name" value="Rhodopsin 7-helix transmembrane proteins"/>
    <property type="match status" value="1"/>
</dbReference>
<comment type="caution">
    <text evidence="6">The sequence shown here is derived from an EMBL/GenBank/DDBJ whole genome shotgun (WGS) entry which is preliminary data.</text>
</comment>
<dbReference type="EMBL" id="JASAOG010000008">
    <property type="protein sequence ID" value="KAK0067315.1"/>
    <property type="molecule type" value="Genomic_DNA"/>
</dbReference>
<evidence type="ECO:0000256" key="2">
    <source>
        <dbReference type="ARBA" id="ARBA00022692"/>
    </source>
</evidence>
<feature type="non-terminal residue" evidence="6">
    <location>
        <position position="1"/>
    </location>
</feature>
<evidence type="ECO:0000313" key="7">
    <source>
        <dbReference type="Proteomes" id="UP001233172"/>
    </source>
</evidence>
<dbReference type="PANTHER" id="PTHR45902:SF1">
    <property type="entry name" value="LATROPHILIN RECEPTOR-LIKE PROTEIN A"/>
    <property type="match status" value="1"/>
</dbReference>
<protein>
    <submittedName>
        <fullName evidence="6">Latrophilin-3</fullName>
    </submittedName>
</protein>
<keyword evidence="3 5" id="KW-1133">Transmembrane helix</keyword>
<evidence type="ECO:0000256" key="4">
    <source>
        <dbReference type="ARBA" id="ARBA00023136"/>
    </source>
</evidence>
<keyword evidence="7" id="KW-1185">Reference proteome</keyword>
<evidence type="ECO:0000256" key="3">
    <source>
        <dbReference type="ARBA" id="ARBA00022989"/>
    </source>
</evidence>
<keyword evidence="2 5" id="KW-0812">Transmembrane</keyword>
<dbReference type="Proteomes" id="UP001233172">
    <property type="component" value="Unassembled WGS sequence"/>
</dbReference>
<keyword evidence="4 5" id="KW-0472">Membrane</keyword>
<dbReference type="GO" id="GO:0004930">
    <property type="term" value="F:G protein-coupled receptor activity"/>
    <property type="evidence" value="ECO:0007669"/>
    <property type="project" value="InterPro"/>
</dbReference>
<feature type="transmembrane region" description="Helical" evidence="5">
    <location>
        <begin position="98"/>
        <end position="118"/>
    </location>
</feature>